<dbReference type="GO" id="GO:0050661">
    <property type="term" value="F:NADP binding"/>
    <property type="evidence" value="ECO:0007669"/>
    <property type="project" value="TreeGrafter"/>
</dbReference>
<dbReference type="SUPFAM" id="SSF51735">
    <property type="entry name" value="NAD(P)-binding Rossmann-fold domains"/>
    <property type="match status" value="1"/>
</dbReference>
<dbReference type="GeneID" id="93664456"/>
<dbReference type="Pfam" id="PF02558">
    <property type="entry name" value="ApbA"/>
    <property type="match status" value="1"/>
</dbReference>
<evidence type="ECO:0000313" key="14">
    <source>
        <dbReference type="Proteomes" id="UP000238288"/>
    </source>
</evidence>
<sequence length="309" mass="34262">MANILIVGDGAIGLLLSHFLSASNHVTVLTRKASTNTRFYSRGNNASKKINAQFISLNQLNKNNEFDLVLFTVKAFQVPDAFAQVKPFLPKGCSVVLSHNGMGNVDEINDQLNSTQALYFLTTSMAGYKSNLYIVQHTGEGQSVVGGCNSLALQNNEVTAEALKAVPNIKWTDNIHQLRFEKLLVNIAINPLSALNNIKNGELRSPKYNAIIFSALNEACNIAKAQGLDIPLIKALNTAYKIMELTCDNYSSMQQDVVHNRTTEIAAICGYIRQQGKLYNIKTPYNNELLAKIEAKKAWFKPRLYKYLT</sequence>
<dbReference type="PANTHER" id="PTHR43765:SF2">
    <property type="entry name" value="2-DEHYDROPANTOATE 2-REDUCTASE"/>
    <property type="match status" value="1"/>
</dbReference>
<reference evidence="13 14" key="1">
    <citation type="submission" date="2017-11" db="EMBL/GenBank/DDBJ databases">
        <authorList>
            <person name="Han C.G."/>
        </authorList>
    </citation>
    <scope>NUCLEOTIDE SEQUENCE [LARGE SCALE GENOMIC DNA]</scope>
    <source>
        <strain evidence="14">ATCC 43555</strain>
    </source>
</reference>
<evidence type="ECO:0000259" key="11">
    <source>
        <dbReference type="Pfam" id="PF02558"/>
    </source>
</evidence>
<dbReference type="Gene3D" id="1.10.1040.10">
    <property type="entry name" value="N-(1-d-carboxylethyl)-l-norvaline Dehydrogenase, domain 2"/>
    <property type="match status" value="1"/>
</dbReference>
<comment type="pathway">
    <text evidence="1 10">Cofactor biosynthesis; (R)-pantothenate biosynthesis; (R)-pantoate from 3-methyl-2-oxobutanoate: step 2/2.</text>
</comment>
<dbReference type="UniPathway" id="UPA00028">
    <property type="reaction ID" value="UER00004"/>
</dbReference>
<feature type="domain" description="Ketopantoate reductase C-terminal" evidence="12">
    <location>
        <begin position="174"/>
        <end position="296"/>
    </location>
</feature>
<dbReference type="Proteomes" id="UP000238288">
    <property type="component" value="Chromosome PCAR9a"/>
</dbReference>
<dbReference type="Gene3D" id="3.40.50.720">
    <property type="entry name" value="NAD(P)-binding Rossmann-like Domain"/>
    <property type="match status" value="1"/>
</dbReference>
<evidence type="ECO:0000256" key="7">
    <source>
        <dbReference type="ARBA" id="ARBA00023002"/>
    </source>
</evidence>
<organism evidence="13 14">
    <name type="scientific">Pseudoalteromonas carrageenovora IAM 12662</name>
    <dbReference type="NCBI Taxonomy" id="1314868"/>
    <lineage>
        <taxon>Bacteria</taxon>
        <taxon>Pseudomonadati</taxon>
        <taxon>Pseudomonadota</taxon>
        <taxon>Gammaproteobacteria</taxon>
        <taxon>Alteromonadales</taxon>
        <taxon>Pseudoalteromonadaceae</taxon>
        <taxon>Pseudoalteromonas</taxon>
    </lineage>
</organism>
<keyword evidence="6 10" id="KW-0521">NADP</keyword>
<accession>A0A2K4XBT0</accession>
<evidence type="ECO:0000256" key="2">
    <source>
        <dbReference type="ARBA" id="ARBA00007870"/>
    </source>
</evidence>
<feature type="domain" description="Ketopantoate reductase N-terminal" evidence="11">
    <location>
        <begin position="4"/>
        <end position="146"/>
    </location>
</feature>
<dbReference type="EC" id="1.1.1.169" evidence="3 10"/>
<evidence type="ECO:0000256" key="3">
    <source>
        <dbReference type="ARBA" id="ARBA00013014"/>
    </source>
</evidence>
<name>A0A2K4XBT0_PSEVC</name>
<keyword evidence="7 10" id="KW-0560">Oxidoreductase</keyword>
<dbReference type="InterPro" id="IPR013328">
    <property type="entry name" value="6PGD_dom2"/>
</dbReference>
<evidence type="ECO:0000256" key="6">
    <source>
        <dbReference type="ARBA" id="ARBA00022857"/>
    </source>
</evidence>
<dbReference type="InterPro" id="IPR050838">
    <property type="entry name" value="Ketopantoate_reductase"/>
</dbReference>
<dbReference type="EMBL" id="LT965928">
    <property type="protein sequence ID" value="SOU41772.1"/>
    <property type="molecule type" value="Genomic_DNA"/>
</dbReference>
<evidence type="ECO:0000256" key="10">
    <source>
        <dbReference type="RuleBase" id="RU362068"/>
    </source>
</evidence>
<evidence type="ECO:0000256" key="4">
    <source>
        <dbReference type="ARBA" id="ARBA00019465"/>
    </source>
</evidence>
<keyword evidence="5 10" id="KW-0566">Pantothenate biosynthesis</keyword>
<dbReference type="GO" id="GO:0005737">
    <property type="term" value="C:cytoplasm"/>
    <property type="evidence" value="ECO:0007669"/>
    <property type="project" value="TreeGrafter"/>
</dbReference>
<dbReference type="GO" id="GO:0015940">
    <property type="term" value="P:pantothenate biosynthetic process"/>
    <property type="evidence" value="ECO:0007669"/>
    <property type="project" value="UniProtKB-UniPathway"/>
</dbReference>
<dbReference type="InterPro" id="IPR008927">
    <property type="entry name" value="6-PGluconate_DH-like_C_sf"/>
</dbReference>
<comment type="catalytic activity">
    <reaction evidence="9 10">
        <text>(R)-pantoate + NADP(+) = 2-dehydropantoate + NADPH + H(+)</text>
        <dbReference type="Rhea" id="RHEA:16233"/>
        <dbReference type="ChEBI" id="CHEBI:11561"/>
        <dbReference type="ChEBI" id="CHEBI:15378"/>
        <dbReference type="ChEBI" id="CHEBI:15980"/>
        <dbReference type="ChEBI" id="CHEBI:57783"/>
        <dbReference type="ChEBI" id="CHEBI:58349"/>
        <dbReference type="EC" id="1.1.1.169"/>
    </reaction>
</comment>
<dbReference type="InterPro" id="IPR013332">
    <property type="entry name" value="KPR_N"/>
</dbReference>
<comment type="similarity">
    <text evidence="2 10">Belongs to the ketopantoate reductase family.</text>
</comment>
<evidence type="ECO:0000256" key="1">
    <source>
        <dbReference type="ARBA" id="ARBA00004994"/>
    </source>
</evidence>
<dbReference type="PANTHER" id="PTHR43765">
    <property type="entry name" value="2-DEHYDROPANTOATE 2-REDUCTASE-RELATED"/>
    <property type="match status" value="1"/>
</dbReference>
<dbReference type="InterPro" id="IPR013752">
    <property type="entry name" value="KPA_reductase"/>
</dbReference>
<dbReference type="SUPFAM" id="SSF48179">
    <property type="entry name" value="6-phosphogluconate dehydrogenase C-terminal domain-like"/>
    <property type="match status" value="1"/>
</dbReference>
<dbReference type="NCBIfam" id="TIGR00745">
    <property type="entry name" value="apbA_panE"/>
    <property type="match status" value="1"/>
</dbReference>
<dbReference type="Pfam" id="PF08546">
    <property type="entry name" value="ApbA_C"/>
    <property type="match status" value="1"/>
</dbReference>
<evidence type="ECO:0000256" key="5">
    <source>
        <dbReference type="ARBA" id="ARBA00022655"/>
    </source>
</evidence>
<dbReference type="GO" id="GO:0008677">
    <property type="term" value="F:2-dehydropantoate 2-reductase activity"/>
    <property type="evidence" value="ECO:0007669"/>
    <property type="project" value="UniProtKB-EC"/>
</dbReference>
<dbReference type="RefSeq" id="WP_104643171.1">
    <property type="nucleotide sequence ID" value="NZ_LT965928.1"/>
</dbReference>
<dbReference type="AlphaFoldDB" id="A0A2K4XBT0"/>
<evidence type="ECO:0000256" key="8">
    <source>
        <dbReference type="ARBA" id="ARBA00032024"/>
    </source>
</evidence>
<evidence type="ECO:0000256" key="9">
    <source>
        <dbReference type="ARBA" id="ARBA00048793"/>
    </source>
</evidence>
<dbReference type="InterPro" id="IPR003710">
    <property type="entry name" value="ApbA"/>
</dbReference>
<protein>
    <recommendedName>
        <fullName evidence="4 10">2-dehydropantoate 2-reductase</fullName>
        <ecNumber evidence="3 10">1.1.1.169</ecNumber>
    </recommendedName>
    <alternativeName>
        <fullName evidence="8 10">Ketopantoate reductase</fullName>
    </alternativeName>
</protein>
<dbReference type="InterPro" id="IPR036291">
    <property type="entry name" value="NAD(P)-bd_dom_sf"/>
</dbReference>
<dbReference type="OrthoDB" id="6530772at2"/>
<proteinExistence type="inferred from homology"/>
<gene>
    <name evidence="13" type="ORF">PCAR9_A30963</name>
</gene>
<evidence type="ECO:0000313" key="13">
    <source>
        <dbReference type="EMBL" id="SOU41772.1"/>
    </source>
</evidence>
<comment type="function">
    <text evidence="10">Catalyzes the NADPH-dependent reduction of ketopantoate into pantoic acid.</text>
</comment>
<evidence type="ECO:0000259" key="12">
    <source>
        <dbReference type="Pfam" id="PF08546"/>
    </source>
</evidence>